<evidence type="ECO:0000256" key="1">
    <source>
        <dbReference type="SAM" id="SignalP"/>
    </source>
</evidence>
<evidence type="ECO:0000313" key="2">
    <source>
        <dbReference type="EMBL" id="KJL42447.1"/>
    </source>
</evidence>
<dbReference type="EMBL" id="JYJA01000034">
    <property type="protein sequence ID" value="KJL42447.1"/>
    <property type="molecule type" value="Genomic_DNA"/>
</dbReference>
<dbReference type="PATRIC" id="fig|69370.6.peg.2036"/>
<accession>A0A0M2HDZ9</accession>
<protein>
    <submittedName>
        <fullName evidence="2">Uncharacterized protein</fullName>
    </submittedName>
</protein>
<dbReference type="OrthoDB" id="5114036at2"/>
<gene>
    <name evidence="2" type="ORF">RS82_02003</name>
</gene>
<dbReference type="AlphaFoldDB" id="A0A0M2HDZ9"/>
<organism evidence="2 3">
    <name type="scientific">Microbacterium trichothecenolyticum</name>
    <name type="common">Aureobacterium trichothecenolyticum</name>
    <dbReference type="NCBI Taxonomy" id="69370"/>
    <lineage>
        <taxon>Bacteria</taxon>
        <taxon>Bacillati</taxon>
        <taxon>Actinomycetota</taxon>
        <taxon>Actinomycetes</taxon>
        <taxon>Micrococcales</taxon>
        <taxon>Microbacteriaceae</taxon>
        <taxon>Microbacterium</taxon>
    </lineage>
</organism>
<evidence type="ECO:0000313" key="3">
    <source>
        <dbReference type="Proteomes" id="UP000034098"/>
    </source>
</evidence>
<comment type="caution">
    <text evidence="2">The sequence shown here is derived from an EMBL/GenBank/DDBJ whole genome shotgun (WGS) entry which is preliminary data.</text>
</comment>
<reference evidence="2 3" key="1">
    <citation type="submission" date="2015-02" db="EMBL/GenBank/DDBJ databases">
        <title>Draft genome sequences of ten Microbacterium spp. with emphasis on heavy metal contaminated environments.</title>
        <authorList>
            <person name="Corretto E."/>
        </authorList>
    </citation>
    <scope>NUCLEOTIDE SEQUENCE [LARGE SCALE GENOMIC DNA]</scope>
    <source>
        <strain evidence="2 3">DSM 8608</strain>
    </source>
</reference>
<dbReference type="RefSeq" id="WP_045298891.1">
    <property type="nucleotide sequence ID" value="NZ_JYJA01000034.1"/>
</dbReference>
<feature type="signal peptide" evidence="1">
    <location>
        <begin position="1"/>
        <end position="23"/>
    </location>
</feature>
<keyword evidence="3" id="KW-1185">Reference proteome</keyword>
<feature type="chain" id="PRO_5005633385" evidence="1">
    <location>
        <begin position="24"/>
        <end position="121"/>
    </location>
</feature>
<sequence>MRLAGPVASFVLVASLAALNGCASSQPVIAPVTREVGDLQGQTVELEVGQVLNIDTGDLAVDSYSGVVSDPSVAEFTAGREEGGATYNPGVEGLAEGSTKVVLSNEDGGIQDVTFTVEVAG</sequence>
<proteinExistence type="predicted"/>
<dbReference type="Proteomes" id="UP000034098">
    <property type="component" value="Unassembled WGS sequence"/>
</dbReference>
<keyword evidence="1" id="KW-0732">Signal</keyword>
<name>A0A0M2HDZ9_MICTR</name>